<dbReference type="PANTHER" id="PTHR12558">
    <property type="entry name" value="CELL DIVISION CYCLE 16,23,27"/>
    <property type="match status" value="1"/>
</dbReference>
<keyword evidence="1" id="KW-1133">Transmembrane helix</keyword>
<keyword evidence="1" id="KW-0812">Transmembrane</keyword>
<sequence>MTDIQKRETRYLLHQQTSFINRYVCLVVLLLMVLSSSVGWADEAADDYLAAAKLYSKGRYELAADSFQSFIKKNPKHSKVAVAQLYLGNALVRLDQRKKARAVLRKFVGQFPTNKNRADALYRIAECSYFIKDYSAAEKEFQRFLKKAPTHEFIEWALPYLGDTQIRLNHPKQAAIQFQKSLKKFPRGRMAEDSKFGLAKSYEMLKQIKKAIKLYQELATRSQGERAPQAQVNLATIYFDQKKYNDAIAAYQLLIKRFPKNDLVPFAHLNIGYAWYQQKKHTKAIQAFKQAAQKKEQAPVANYWMGLSYKSTGRFSVAAKVLKKLYEADSKTPLAKETLYQWADCELRQEHYKKAKELFLKVVSKYPKTEAAAASLHMAGEAAFLLEKTDEAEKLVNQFTRNYPESAMRMHHQILNARVLNAKGGKENLSQAIQLFESVIQQSTISRTRFLARYHLTSLLQRSKKDKQAIVTVTPLTNQAKKEGAGYEFVDAFVLAGNSFLNLKKYKEANGMMAEYLSRLPKGALADQALSTRAIAEAEQGEKETAHSLLSKLISDFPKSKWGVSTLRLIAERAYGNKDFAWSTQLFSQLIDKGTKTTFHPAALSGLAWSQFGEKKYEEAAKTFALFVKQYPDNKQLAPEAAFMQGRSYKEARRIDSAATAFSDAFKKYAPKKAASPQAEQKPPLRYVYLAGLQAARMYRNQKKTKEANAAYNLLLEKFPQAESLDKLLDEWALLNYGAENFEQADKIFRRLIQERPQSDLADNALLSLAESDLLAGKLAAAKASFIKLKTDKRADAVVREVAMSHLVSIATEEQKWEDVRDNAKLFLKHFSKSRRADYVQFQYAEALLHFQDYAEAKKILIVLYARRKALLEKKNVWFPRVWVLLAEIAIKNKEYDDVVKYVEELRAQEDRPTYFYQAEEILGRMHIRKKEFAKAQKVLQRVLDDKNARRTETAAKSQFFIAECYLYQKKKDYKNAQKAYFKVYSLYNSTEWQSAALFQVGQCDEALGNRKKAIESYQDLIKEFPKSKFVPKAKKRLVAIAQ</sequence>
<dbReference type="EMBL" id="UOGL01000107">
    <property type="protein sequence ID" value="VAX37192.1"/>
    <property type="molecule type" value="Genomic_DNA"/>
</dbReference>
<dbReference type="InterPro" id="IPR011990">
    <property type="entry name" value="TPR-like_helical_dom_sf"/>
</dbReference>
<dbReference type="Pfam" id="PF13174">
    <property type="entry name" value="TPR_6"/>
    <property type="match status" value="6"/>
</dbReference>
<dbReference type="AlphaFoldDB" id="A0A3B1D8X8"/>
<dbReference type="Pfam" id="PF13432">
    <property type="entry name" value="TPR_16"/>
    <property type="match status" value="2"/>
</dbReference>
<accession>A0A3B1D8X8</accession>
<dbReference type="SUPFAM" id="SSF48452">
    <property type="entry name" value="TPR-like"/>
    <property type="match status" value="5"/>
</dbReference>
<dbReference type="PANTHER" id="PTHR12558:SF13">
    <property type="entry name" value="CELL DIVISION CYCLE PROTEIN 27 HOMOLOG"/>
    <property type="match status" value="1"/>
</dbReference>
<reference evidence="2" key="1">
    <citation type="submission" date="2018-06" db="EMBL/GenBank/DDBJ databases">
        <authorList>
            <person name="Zhirakovskaya E."/>
        </authorList>
    </citation>
    <scope>NUCLEOTIDE SEQUENCE</scope>
</reference>
<dbReference type="SMART" id="SM00028">
    <property type="entry name" value="TPR"/>
    <property type="match status" value="12"/>
</dbReference>
<protein>
    <submittedName>
        <fullName evidence="2">Uncharacterized protein</fullName>
    </submittedName>
</protein>
<dbReference type="InterPro" id="IPR006597">
    <property type="entry name" value="Sel1-like"/>
</dbReference>
<organism evidence="2">
    <name type="scientific">hydrothermal vent metagenome</name>
    <dbReference type="NCBI Taxonomy" id="652676"/>
    <lineage>
        <taxon>unclassified sequences</taxon>
        <taxon>metagenomes</taxon>
        <taxon>ecological metagenomes</taxon>
    </lineage>
</organism>
<evidence type="ECO:0000256" key="1">
    <source>
        <dbReference type="SAM" id="Phobius"/>
    </source>
</evidence>
<dbReference type="SMART" id="SM00671">
    <property type="entry name" value="SEL1"/>
    <property type="match status" value="3"/>
</dbReference>
<keyword evidence="1" id="KW-0472">Membrane</keyword>
<dbReference type="PROSITE" id="PS50005">
    <property type="entry name" value="TPR"/>
    <property type="match status" value="4"/>
</dbReference>
<proteinExistence type="predicted"/>
<feature type="transmembrane region" description="Helical" evidence="1">
    <location>
        <begin position="20"/>
        <end position="41"/>
    </location>
</feature>
<dbReference type="InterPro" id="IPR019734">
    <property type="entry name" value="TPR_rpt"/>
</dbReference>
<evidence type="ECO:0000313" key="2">
    <source>
        <dbReference type="EMBL" id="VAX37192.1"/>
    </source>
</evidence>
<dbReference type="Gene3D" id="1.25.40.10">
    <property type="entry name" value="Tetratricopeptide repeat domain"/>
    <property type="match status" value="8"/>
</dbReference>
<name>A0A3B1D8X8_9ZZZZ</name>
<gene>
    <name evidence="2" type="ORF">MNBD_PLANCTO02-2538</name>
</gene>